<gene>
    <name evidence="8" type="ORF">MHPYR_100057</name>
</gene>
<feature type="domain" description="Acyl-CoA dehydrogenase/oxidase C-terminal" evidence="6">
    <location>
        <begin position="225"/>
        <end position="356"/>
    </location>
</feature>
<dbReference type="AlphaFoldDB" id="A0A1Y5NXB3"/>
<dbReference type="GO" id="GO:0050660">
    <property type="term" value="F:flavin adenine dinucleotide binding"/>
    <property type="evidence" value="ECO:0007669"/>
    <property type="project" value="InterPro"/>
</dbReference>
<dbReference type="PANTHER" id="PTHR43884">
    <property type="entry name" value="ACYL-COA DEHYDROGENASE"/>
    <property type="match status" value="1"/>
</dbReference>
<keyword evidence="5 8" id="KW-0560">Oxidoreductase</keyword>
<evidence type="ECO:0000256" key="5">
    <source>
        <dbReference type="ARBA" id="ARBA00023002"/>
    </source>
</evidence>
<feature type="domain" description="Acyl-CoA dehydrogenase/oxidase N-terminal" evidence="7">
    <location>
        <begin position="6"/>
        <end position="103"/>
    </location>
</feature>
<dbReference type="EC" id="1.3.8.1" evidence="8"/>
<dbReference type="SUPFAM" id="SSF47203">
    <property type="entry name" value="Acyl-CoA dehydrogenase C-terminal domain-like"/>
    <property type="match status" value="1"/>
</dbReference>
<evidence type="ECO:0000256" key="3">
    <source>
        <dbReference type="ARBA" id="ARBA00022630"/>
    </source>
</evidence>
<dbReference type="EMBL" id="FLQS01000002">
    <property type="protein sequence ID" value="SBS71072.1"/>
    <property type="molecule type" value="Genomic_DNA"/>
</dbReference>
<keyword evidence="4" id="KW-0274">FAD</keyword>
<name>A0A1Y5NXB3_9MYCO</name>
<evidence type="ECO:0000256" key="2">
    <source>
        <dbReference type="ARBA" id="ARBA00009347"/>
    </source>
</evidence>
<dbReference type="Pfam" id="PF00441">
    <property type="entry name" value="Acyl-CoA_dh_1"/>
    <property type="match status" value="1"/>
</dbReference>
<dbReference type="Gene3D" id="1.20.140.10">
    <property type="entry name" value="Butyryl-CoA Dehydrogenase, subunit A, domain 3"/>
    <property type="match status" value="1"/>
</dbReference>
<dbReference type="InterPro" id="IPR009075">
    <property type="entry name" value="AcylCo_DH/oxidase_C"/>
</dbReference>
<proteinExistence type="inferred from homology"/>
<evidence type="ECO:0000256" key="4">
    <source>
        <dbReference type="ARBA" id="ARBA00022827"/>
    </source>
</evidence>
<comment type="cofactor">
    <cofactor evidence="1">
        <name>FAD</name>
        <dbReference type="ChEBI" id="CHEBI:57692"/>
    </cofactor>
</comment>
<protein>
    <submittedName>
        <fullName evidence="8">Butyryl-CoA dehydrogenase</fullName>
        <ecNumber evidence="8">1.3.8.1</ecNumber>
    </submittedName>
</protein>
<accession>A0A1Y5NXB3</accession>
<dbReference type="InterPro" id="IPR037069">
    <property type="entry name" value="AcylCoA_DH/ox_N_sf"/>
</dbReference>
<reference evidence="8" key="1">
    <citation type="submission" date="2016-03" db="EMBL/GenBank/DDBJ databases">
        <authorList>
            <person name="Ploux O."/>
        </authorList>
    </citation>
    <scope>NUCLEOTIDE SEQUENCE</scope>
    <source>
        <strain evidence="8">UC10</strain>
    </source>
</reference>
<keyword evidence="3" id="KW-0285">Flavoprotein</keyword>
<comment type="similarity">
    <text evidence="2">Belongs to the acyl-CoA dehydrogenase family.</text>
</comment>
<dbReference type="SUPFAM" id="SSF56645">
    <property type="entry name" value="Acyl-CoA dehydrogenase NM domain-like"/>
    <property type="match status" value="1"/>
</dbReference>
<dbReference type="InterPro" id="IPR009100">
    <property type="entry name" value="AcylCoA_DH/oxidase_NM_dom_sf"/>
</dbReference>
<dbReference type="Pfam" id="PF02771">
    <property type="entry name" value="Acyl-CoA_dh_N"/>
    <property type="match status" value="1"/>
</dbReference>
<dbReference type="PANTHER" id="PTHR43884:SF20">
    <property type="entry name" value="ACYL-COA DEHYDROGENASE FADE28"/>
    <property type="match status" value="1"/>
</dbReference>
<organism evidence="8">
    <name type="scientific">uncultured Mycobacterium sp</name>
    <dbReference type="NCBI Taxonomy" id="171292"/>
    <lineage>
        <taxon>Bacteria</taxon>
        <taxon>Bacillati</taxon>
        <taxon>Actinomycetota</taxon>
        <taxon>Actinomycetes</taxon>
        <taxon>Mycobacteriales</taxon>
        <taxon>Mycobacteriaceae</taxon>
        <taxon>Mycobacterium</taxon>
        <taxon>environmental samples</taxon>
    </lineage>
</organism>
<dbReference type="CDD" id="cd00567">
    <property type="entry name" value="ACAD"/>
    <property type="match status" value="1"/>
</dbReference>
<evidence type="ECO:0000313" key="8">
    <source>
        <dbReference type="EMBL" id="SBS71072.1"/>
    </source>
</evidence>
<evidence type="ECO:0000259" key="6">
    <source>
        <dbReference type="Pfam" id="PF00441"/>
    </source>
</evidence>
<evidence type="ECO:0000259" key="7">
    <source>
        <dbReference type="Pfam" id="PF02771"/>
    </source>
</evidence>
<dbReference type="InterPro" id="IPR036250">
    <property type="entry name" value="AcylCo_DH-like_C"/>
</dbReference>
<dbReference type="GO" id="GO:0016937">
    <property type="term" value="F:short-chain fatty acyl-CoA dehydrogenase activity"/>
    <property type="evidence" value="ECO:0007669"/>
    <property type="project" value="UniProtKB-EC"/>
</dbReference>
<dbReference type="InterPro" id="IPR013786">
    <property type="entry name" value="AcylCoA_DH/ox_N"/>
</dbReference>
<dbReference type="Gene3D" id="1.10.540.10">
    <property type="entry name" value="Acyl-CoA dehydrogenase/oxidase, N-terminal domain"/>
    <property type="match status" value="1"/>
</dbReference>
<dbReference type="InterPro" id="IPR046373">
    <property type="entry name" value="Acyl-CoA_Oxase/DH_mid-dom_sf"/>
</dbReference>
<evidence type="ECO:0000256" key="1">
    <source>
        <dbReference type="ARBA" id="ARBA00001974"/>
    </source>
</evidence>
<sequence>MDFTFSEDQDDMRASVRSVLVDAVAKGTVRSAIDGDLVAQQQLWARIVELGWHTLLIPGEAGGLGLGLVDAVVVLEEMGRCTLPGPFLSSAVVATSALIELGESDLLSSLTSGERRATVALEESGTGDPVRRVRSSATRSGSAWTLTGSKPVVLDPAADHVIVAAQTREGLSSFMVDGPIGDPVPTLDPSRQATSLTLDGRRARRIGPVGDHSEQWARVADIAAVALSAELVGVCDAALAMAIAYANQRVQFDVAISSHQVIQHKFVDMLHQLELGRVGVHRAAWAADVRDPSLPESAAIAKSAMGGAAVYVTGENIQIHGAAGFTWDSDAHLLFKRAKQNDVLYGSRHWHDRRVADLVLQS</sequence>
<dbReference type="Gene3D" id="2.40.110.10">
    <property type="entry name" value="Butyryl-CoA Dehydrogenase, subunit A, domain 2"/>
    <property type="match status" value="1"/>
</dbReference>